<name>A0ABM6U534_FUSVA</name>
<dbReference type="SMART" id="SM00411">
    <property type="entry name" value="BHL"/>
    <property type="match status" value="1"/>
</dbReference>
<keyword evidence="1" id="KW-0226">DNA condensation</keyword>
<evidence type="ECO:0000313" key="5">
    <source>
        <dbReference type="Proteomes" id="UP000241238"/>
    </source>
</evidence>
<evidence type="ECO:0000256" key="2">
    <source>
        <dbReference type="ARBA" id="ARBA00023125"/>
    </source>
</evidence>
<dbReference type="Proteomes" id="UP000241238">
    <property type="component" value="Chromosome"/>
</dbReference>
<dbReference type="GeneID" id="77468213"/>
<dbReference type="RefSeq" id="WP_005947514.1">
    <property type="nucleotide sequence ID" value="NZ_CP028103.1"/>
</dbReference>
<keyword evidence="2" id="KW-0238">DNA-binding</keyword>
<dbReference type="PANTHER" id="PTHR33175">
    <property type="entry name" value="DNA-BINDING PROTEIN HU"/>
    <property type="match status" value="1"/>
</dbReference>
<keyword evidence="5" id="KW-1185">Reference proteome</keyword>
<sequence length="93" mass="10691">MNKKELAKLYSTVSQGKVSQKAALEEINVFTQTLQEALCKYNSVSFINIGVFEILERKPRLVSNPSTREIMKLYPKKVVRFRASKNLIKQKSI</sequence>
<evidence type="ECO:0000256" key="3">
    <source>
        <dbReference type="RuleBase" id="RU003939"/>
    </source>
</evidence>
<dbReference type="SUPFAM" id="SSF47729">
    <property type="entry name" value="IHF-like DNA-binding proteins"/>
    <property type="match status" value="1"/>
</dbReference>
<comment type="similarity">
    <text evidence="3">Belongs to the bacterial histone-like protein family.</text>
</comment>
<evidence type="ECO:0000256" key="1">
    <source>
        <dbReference type="ARBA" id="ARBA00023067"/>
    </source>
</evidence>
<dbReference type="EMBL" id="CP028103">
    <property type="protein sequence ID" value="AVQ31426.1"/>
    <property type="molecule type" value="Genomic_DNA"/>
</dbReference>
<evidence type="ECO:0008006" key="6">
    <source>
        <dbReference type="Google" id="ProtNLM"/>
    </source>
</evidence>
<organism evidence="4 5">
    <name type="scientific">Fusobacterium varium ATCC 27725</name>
    <dbReference type="NCBI Taxonomy" id="469618"/>
    <lineage>
        <taxon>Bacteria</taxon>
        <taxon>Fusobacteriati</taxon>
        <taxon>Fusobacteriota</taxon>
        <taxon>Fusobacteriia</taxon>
        <taxon>Fusobacteriales</taxon>
        <taxon>Fusobacteriaceae</taxon>
        <taxon>Fusobacterium</taxon>
    </lineage>
</organism>
<dbReference type="InterPro" id="IPR000119">
    <property type="entry name" value="Hist_DNA-bd"/>
</dbReference>
<evidence type="ECO:0000313" key="4">
    <source>
        <dbReference type="EMBL" id="AVQ31426.1"/>
    </source>
</evidence>
<dbReference type="InterPro" id="IPR010992">
    <property type="entry name" value="IHF-like_DNA-bd_dom_sf"/>
</dbReference>
<gene>
    <name evidence="4" type="ORF">C4N18_09425</name>
</gene>
<reference evidence="5" key="1">
    <citation type="journal article" date="2018" name="MSphere">
        <title>Fusobacterium Genomics Using MinION and Illumina Sequencing Enables Genome Completion and Correction.</title>
        <authorList>
            <person name="Todd S.M."/>
            <person name="Settlage R.E."/>
            <person name="Lahmers K.K."/>
            <person name="Slade D.J."/>
        </authorList>
    </citation>
    <scope>NUCLEOTIDE SEQUENCE [LARGE SCALE GENOMIC DNA]</scope>
    <source>
        <strain evidence="5">ATCC 27725</strain>
    </source>
</reference>
<protein>
    <recommendedName>
        <fullName evidence="6">DNA-binding protein HU</fullName>
    </recommendedName>
</protein>
<dbReference type="Pfam" id="PF00216">
    <property type="entry name" value="Bac_DNA_binding"/>
    <property type="match status" value="1"/>
</dbReference>
<dbReference type="PANTHER" id="PTHR33175:SF3">
    <property type="entry name" value="DNA-BINDING PROTEIN HU-BETA"/>
    <property type="match status" value="1"/>
</dbReference>
<dbReference type="Gene3D" id="4.10.520.10">
    <property type="entry name" value="IHF-like DNA-binding proteins"/>
    <property type="match status" value="1"/>
</dbReference>
<accession>A0ABM6U534</accession>
<proteinExistence type="inferred from homology"/>